<dbReference type="NCBIfam" id="NF001413">
    <property type="entry name" value="PRK00290.1"/>
    <property type="match status" value="1"/>
</dbReference>
<evidence type="ECO:0000256" key="3">
    <source>
        <dbReference type="ARBA" id="ARBA00022741"/>
    </source>
</evidence>
<dbReference type="InterPro" id="IPR012725">
    <property type="entry name" value="Chaperone_DnaK"/>
</dbReference>
<dbReference type="InterPro" id="IPR013126">
    <property type="entry name" value="Hsp_70_fam"/>
</dbReference>
<dbReference type="OrthoDB" id="9766019at2"/>
<name>A0A073IUZ4_9BACT</name>
<comment type="induction">
    <text evidence="7">By stress conditions e.g. heat shock.</text>
</comment>
<dbReference type="NCBIfam" id="TIGR02350">
    <property type="entry name" value="prok_dnaK"/>
    <property type="match status" value="1"/>
</dbReference>
<evidence type="ECO:0000256" key="6">
    <source>
        <dbReference type="ARBA" id="ARBA00023186"/>
    </source>
</evidence>
<keyword evidence="2 7" id="KW-0597">Phosphoprotein</keyword>
<dbReference type="RefSeq" id="WP_037974242.1">
    <property type="nucleotide sequence ID" value="NZ_JAWRIX010000035.1"/>
</dbReference>
<keyword evidence="11" id="KW-1185">Reference proteome</keyword>
<dbReference type="PROSITE" id="PS01036">
    <property type="entry name" value="HSP70_3"/>
    <property type="match status" value="1"/>
</dbReference>
<keyword evidence="6 7" id="KW-0143">Chaperone</keyword>
<dbReference type="InterPro" id="IPR018181">
    <property type="entry name" value="Heat_shock_70_CS"/>
</dbReference>
<evidence type="ECO:0000256" key="4">
    <source>
        <dbReference type="ARBA" id="ARBA00022840"/>
    </source>
</evidence>
<comment type="function">
    <text evidence="7">Acts as a chaperone.</text>
</comment>
<dbReference type="FunFam" id="3.30.420.40:FF:000071">
    <property type="entry name" value="Molecular chaperone DnaK"/>
    <property type="match status" value="1"/>
</dbReference>
<dbReference type="SUPFAM" id="SSF100920">
    <property type="entry name" value="Heat shock protein 70kD (HSP70), peptide-binding domain"/>
    <property type="match status" value="1"/>
</dbReference>
<dbReference type="SUPFAM" id="SSF53067">
    <property type="entry name" value="Actin-like ATPase domain"/>
    <property type="match status" value="2"/>
</dbReference>
<dbReference type="Gene3D" id="3.90.640.10">
    <property type="entry name" value="Actin, Chain A, domain 4"/>
    <property type="match status" value="1"/>
</dbReference>
<dbReference type="STRING" id="2754.EH55_08855"/>
<comment type="caution">
    <text evidence="10">The sequence shown here is derived from an EMBL/GenBank/DDBJ whole genome shotgun (WGS) entry which is preliminary data.</text>
</comment>
<keyword evidence="4 7" id="KW-0067">ATP-binding</keyword>
<dbReference type="Proteomes" id="UP000027665">
    <property type="component" value="Unassembled WGS sequence"/>
</dbReference>
<feature type="region of interest" description="Disordered" evidence="9">
    <location>
        <begin position="572"/>
        <end position="609"/>
    </location>
</feature>
<dbReference type="FunFam" id="2.60.34.10:FF:000014">
    <property type="entry name" value="Chaperone protein DnaK HSP70"/>
    <property type="match status" value="1"/>
</dbReference>
<dbReference type="PRINTS" id="PR00301">
    <property type="entry name" value="HEATSHOCK70"/>
</dbReference>
<evidence type="ECO:0000256" key="7">
    <source>
        <dbReference type="HAMAP-Rule" id="MF_00332"/>
    </source>
</evidence>
<dbReference type="InterPro" id="IPR029048">
    <property type="entry name" value="HSP70_C_sf"/>
</dbReference>
<dbReference type="FunFam" id="1.20.1270.10:FF:000001">
    <property type="entry name" value="Molecular chaperone DnaK"/>
    <property type="match status" value="1"/>
</dbReference>
<keyword evidence="5 7" id="KW-0346">Stress response</keyword>
<feature type="compositionally biased region" description="Acidic residues" evidence="9">
    <location>
        <begin position="598"/>
        <end position="609"/>
    </location>
</feature>
<dbReference type="GO" id="GO:0051082">
    <property type="term" value="F:unfolded protein binding"/>
    <property type="evidence" value="ECO:0007669"/>
    <property type="project" value="InterPro"/>
</dbReference>
<evidence type="ECO:0000256" key="1">
    <source>
        <dbReference type="ARBA" id="ARBA00007381"/>
    </source>
</evidence>
<gene>
    <name evidence="7 10" type="primary">dnaK</name>
    <name evidence="10" type="ORF">EH55_08855</name>
</gene>
<evidence type="ECO:0000256" key="2">
    <source>
        <dbReference type="ARBA" id="ARBA00022553"/>
    </source>
</evidence>
<proteinExistence type="evidence at transcript level"/>
<dbReference type="eggNOG" id="COG0443">
    <property type="taxonomic scope" value="Bacteria"/>
</dbReference>
<dbReference type="PATRIC" id="fig|2754.20.peg.1594"/>
<sequence length="609" mass="65358">MSKTIGIDLGTTNSCVSVKEGDNVTVIPNPEGQRTTPSVVAFTKDNEILVGQLAKRQAIVNPDRTVISIKRSMGSDKTISIDGKSYTPQQISAMILQKLKKDAEEYLGTTVTDAVITCPAYFTDAQRQATKDAGTIAGLNVKRIINEPTAACLAYGVNMEKGDHKIMVYDLGGGTFDVSILDVGEGVFEVLSTAGDNLLGGDDWDNEIVKWLASEFKKSDGIDLLKDKMASQRLREAAEKAKIELSSMQETTISLPFITADANGPKHLELKLTRAKFEDLTHALLEKTIAPVKTAMKDAGLAPADINKILLVGGSTRMPMVQKLVQEIMGKEPTKGINPDECVAMGAALQGAILSGEQQGIVLVDVTPLSLGLETLGGVFTKIIDKNTAIPVSKSQVFTTAADNQPQVEIHVLQGERAMAGDNVTLGRFILDGIKPAPRGIPQIEVTFDIDANGIVNVTAKDKATGKEQHITIQSSRLTEEEIEKMRRDAEVNESADKKRKELIEARNEAESVIYQSEKLVKESGGADPAAQARVNEQIAKLREKMGGEDSSAIKEETKKLMDVMNVLAQAAQKAGAGTQPGAGAQPQPPQDNGGDGETVDAEFHEEDN</sequence>
<dbReference type="InterPro" id="IPR029047">
    <property type="entry name" value="HSP70_peptide-bd_sf"/>
</dbReference>
<protein>
    <recommendedName>
        <fullName evidence="7">Chaperone protein DnaK</fullName>
    </recommendedName>
    <alternativeName>
        <fullName evidence="7">HSP70</fullName>
    </alternativeName>
    <alternativeName>
        <fullName evidence="7">Heat shock 70 kDa protein</fullName>
    </alternativeName>
    <alternativeName>
        <fullName evidence="7">Heat shock protein 70</fullName>
    </alternativeName>
</protein>
<dbReference type="PROSITE" id="PS00297">
    <property type="entry name" value="HSP70_1"/>
    <property type="match status" value="1"/>
</dbReference>
<dbReference type="GeneID" id="90982580"/>
<dbReference type="Pfam" id="PF00012">
    <property type="entry name" value="HSP70"/>
    <property type="match status" value="2"/>
</dbReference>
<dbReference type="HAMAP" id="MF_00332">
    <property type="entry name" value="DnaK"/>
    <property type="match status" value="1"/>
</dbReference>
<dbReference type="CDD" id="cd10234">
    <property type="entry name" value="ASKHA_NBD_HSP70_DnaK-like"/>
    <property type="match status" value="1"/>
</dbReference>
<feature type="modified residue" description="Phosphothreonine; by autocatalysis" evidence="7">
    <location>
        <position position="175"/>
    </location>
</feature>
<evidence type="ECO:0000256" key="9">
    <source>
        <dbReference type="SAM" id="MobiDB-lite"/>
    </source>
</evidence>
<dbReference type="InterPro" id="IPR043129">
    <property type="entry name" value="ATPase_NBD"/>
</dbReference>
<dbReference type="GO" id="GO:0005524">
    <property type="term" value="F:ATP binding"/>
    <property type="evidence" value="ECO:0007669"/>
    <property type="project" value="UniProtKB-UniRule"/>
</dbReference>
<dbReference type="Gene3D" id="2.60.34.10">
    <property type="entry name" value="Substrate Binding Domain Of DNAk, Chain A, domain 1"/>
    <property type="match status" value="1"/>
</dbReference>
<dbReference type="Gene3D" id="3.30.420.40">
    <property type="match status" value="2"/>
</dbReference>
<dbReference type="EMBL" id="JMKI01000004">
    <property type="protein sequence ID" value="KEJ93400.1"/>
    <property type="molecule type" value="Genomic_DNA"/>
</dbReference>
<evidence type="ECO:0000313" key="11">
    <source>
        <dbReference type="Proteomes" id="UP000027665"/>
    </source>
</evidence>
<dbReference type="PANTHER" id="PTHR19375">
    <property type="entry name" value="HEAT SHOCK PROTEIN 70KDA"/>
    <property type="match status" value="1"/>
</dbReference>
<evidence type="ECO:0000313" key="10">
    <source>
        <dbReference type="EMBL" id="KEJ93400.1"/>
    </source>
</evidence>
<organism evidence="10 11">
    <name type="scientific">Synergistes jonesii</name>
    <dbReference type="NCBI Taxonomy" id="2754"/>
    <lineage>
        <taxon>Bacteria</taxon>
        <taxon>Thermotogati</taxon>
        <taxon>Synergistota</taxon>
        <taxon>Synergistia</taxon>
        <taxon>Synergistales</taxon>
        <taxon>Synergistaceae</taxon>
        <taxon>Synergistes</taxon>
    </lineage>
</organism>
<dbReference type="AlphaFoldDB" id="A0A073IUZ4"/>
<dbReference type="GO" id="GO:0140662">
    <property type="term" value="F:ATP-dependent protein folding chaperone"/>
    <property type="evidence" value="ECO:0007669"/>
    <property type="project" value="InterPro"/>
</dbReference>
<feature type="compositionally biased region" description="Low complexity" evidence="9">
    <location>
        <begin position="572"/>
        <end position="586"/>
    </location>
</feature>
<keyword evidence="3 7" id="KW-0547">Nucleotide-binding</keyword>
<dbReference type="PROSITE" id="PS00329">
    <property type="entry name" value="HSP70_2"/>
    <property type="match status" value="1"/>
</dbReference>
<comment type="similarity">
    <text evidence="1 7 8">Belongs to the heat shock protein 70 family.</text>
</comment>
<reference evidence="10 11" key="1">
    <citation type="submission" date="2014-04" db="EMBL/GenBank/DDBJ databases">
        <title>Draft Genome Sequence of Synergistes jonesii.</title>
        <authorList>
            <person name="Coil D.A."/>
            <person name="Eisen J.A."/>
            <person name="Holland-Moritz H.E."/>
        </authorList>
    </citation>
    <scope>NUCLEOTIDE SEQUENCE [LARGE SCALE GENOMIC DNA]</scope>
    <source>
        <strain evidence="10 11">78-1</strain>
    </source>
</reference>
<accession>A0A073IUZ4</accession>
<evidence type="ECO:0000256" key="8">
    <source>
        <dbReference type="RuleBase" id="RU003322"/>
    </source>
</evidence>
<evidence type="ECO:0000256" key="5">
    <source>
        <dbReference type="ARBA" id="ARBA00023016"/>
    </source>
</evidence>
<dbReference type="FunFam" id="3.90.640.10:FF:000003">
    <property type="entry name" value="Molecular chaperone DnaK"/>
    <property type="match status" value="1"/>
</dbReference>
<dbReference type="Gene3D" id="1.20.1270.10">
    <property type="match status" value="1"/>
</dbReference>